<accession>A0ABP8QUW5</accession>
<keyword evidence="4" id="KW-1185">Reference proteome</keyword>
<evidence type="ECO:0000256" key="1">
    <source>
        <dbReference type="SAM" id="Coils"/>
    </source>
</evidence>
<dbReference type="EMBL" id="BAABHF010000043">
    <property type="protein sequence ID" value="GAA4509118.1"/>
    <property type="molecule type" value="Genomic_DNA"/>
</dbReference>
<evidence type="ECO:0000313" key="3">
    <source>
        <dbReference type="EMBL" id="GAA4509118.1"/>
    </source>
</evidence>
<dbReference type="SUPFAM" id="SSF47413">
    <property type="entry name" value="lambda repressor-like DNA-binding domains"/>
    <property type="match status" value="1"/>
</dbReference>
<feature type="domain" description="HTH cro/C1-type" evidence="2">
    <location>
        <begin position="38"/>
        <end position="88"/>
    </location>
</feature>
<protein>
    <recommendedName>
        <fullName evidence="2">HTH cro/C1-type domain-containing protein</fullName>
    </recommendedName>
</protein>
<comment type="caution">
    <text evidence="3">The sequence shown here is derived from an EMBL/GenBank/DDBJ whole genome shotgun (WGS) entry which is preliminary data.</text>
</comment>
<proteinExistence type="predicted"/>
<dbReference type="CDD" id="cd00093">
    <property type="entry name" value="HTH_XRE"/>
    <property type="match status" value="1"/>
</dbReference>
<dbReference type="InterPro" id="IPR001387">
    <property type="entry name" value="Cro/C1-type_HTH"/>
</dbReference>
<reference evidence="4" key="1">
    <citation type="journal article" date="2019" name="Int. J. Syst. Evol. Microbiol.">
        <title>The Global Catalogue of Microorganisms (GCM) 10K type strain sequencing project: providing services to taxonomists for standard genome sequencing and annotation.</title>
        <authorList>
            <consortium name="The Broad Institute Genomics Platform"/>
            <consortium name="The Broad Institute Genome Sequencing Center for Infectious Disease"/>
            <person name="Wu L."/>
            <person name="Ma J."/>
        </authorList>
    </citation>
    <scope>NUCLEOTIDE SEQUENCE [LARGE SCALE GENOMIC DNA]</scope>
    <source>
        <strain evidence="4">JCM 17933</strain>
    </source>
</reference>
<name>A0ABP8QUW5_9ACTN</name>
<keyword evidence="1" id="KW-0175">Coiled coil</keyword>
<sequence length="437" mass="48009">MYQSPFEPIDIPDHAWQQESIRQILRNRLAGPLFAFAQKYGISQTRLAVATGVSQGRINDLIHERRSNITAIEVWIRIADGLNMPDHARTTMGLAPAVPARATSSGRPAAEPRALSAPQEISSLLSEVISTETNDEAIDQLSRAANSLAESHTQVPAQKALAQVLRLHRETQTLLRRQQSLRQKRELYRIESHLLAHACLLFGDLDKNAAADEYGEASLVFAQEAGANEAIAWTVRAKTLRWQERFIESADMARRGYDCSPATPLRVQLASQEANAAALLGDAKRAREAMKRAEAAAESIEPDSGLSAWSFPAARQAIFALSVAIHTDDPDAALRASAMAHRAWESGVPRVPATWAQIQAGTGIAHLMKDSLDEAVREVTPILALPPEFRVATVTAYLKNLDRRLGDPRFRRDKNALALRRDIRDFITAAPVLPEAG</sequence>
<feature type="coiled-coil region" evidence="1">
    <location>
        <begin position="269"/>
        <end position="296"/>
    </location>
</feature>
<gene>
    <name evidence="3" type="ORF">GCM10023191_069860</name>
</gene>
<dbReference type="RefSeq" id="WP_345471186.1">
    <property type="nucleotide sequence ID" value="NZ_BAABHF010000043.1"/>
</dbReference>
<dbReference type="InterPro" id="IPR010982">
    <property type="entry name" value="Lambda_DNA-bd_dom_sf"/>
</dbReference>
<dbReference type="PROSITE" id="PS50943">
    <property type="entry name" value="HTH_CROC1"/>
    <property type="match status" value="1"/>
</dbReference>
<evidence type="ECO:0000313" key="4">
    <source>
        <dbReference type="Proteomes" id="UP001500503"/>
    </source>
</evidence>
<evidence type="ECO:0000259" key="2">
    <source>
        <dbReference type="PROSITE" id="PS50943"/>
    </source>
</evidence>
<dbReference type="Proteomes" id="UP001500503">
    <property type="component" value="Unassembled WGS sequence"/>
</dbReference>
<dbReference type="Gene3D" id="1.10.260.40">
    <property type="entry name" value="lambda repressor-like DNA-binding domains"/>
    <property type="match status" value="1"/>
</dbReference>
<organism evidence="3 4">
    <name type="scientific">Actinoallomurus oryzae</name>
    <dbReference type="NCBI Taxonomy" id="502180"/>
    <lineage>
        <taxon>Bacteria</taxon>
        <taxon>Bacillati</taxon>
        <taxon>Actinomycetota</taxon>
        <taxon>Actinomycetes</taxon>
        <taxon>Streptosporangiales</taxon>
        <taxon>Thermomonosporaceae</taxon>
        <taxon>Actinoallomurus</taxon>
    </lineage>
</organism>
<dbReference type="SMART" id="SM00530">
    <property type="entry name" value="HTH_XRE"/>
    <property type="match status" value="1"/>
</dbReference>